<keyword evidence="1" id="KW-0732">Signal</keyword>
<reference evidence="2" key="1">
    <citation type="journal article" date="2014" name="PLoS ONE">
        <title>Transcriptome-Based Identification of ABC Transporters in the Western Tarnished Plant Bug Lygus hesperus.</title>
        <authorList>
            <person name="Hull J.J."/>
            <person name="Chaney K."/>
            <person name="Geib S.M."/>
            <person name="Fabrick J.A."/>
            <person name="Brent C.S."/>
            <person name="Walsh D."/>
            <person name="Lavine L.C."/>
        </authorList>
    </citation>
    <scope>NUCLEOTIDE SEQUENCE</scope>
</reference>
<dbReference type="Pfam" id="PF12259">
    <property type="entry name" value="Baculo_F"/>
    <property type="match status" value="1"/>
</dbReference>
<evidence type="ECO:0000313" key="2">
    <source>
        <dbReference type="EMBL" id="JAG35695.1"/>
    </source>
</evidence>
<proteinExistence type="predicted"/>
<reference evidence="2" key="2">
    <citation type="submission" date="2014-07" db="EMBL/GenBank/DDBJ databases">
        <authorList>
            <person name="Hull J."/>
        </authorList>
    </citation>
    <scope>NUCLEOTIDE SEQUENCE</scope>
</reference>
<accession>A0A0A9Z1L6</accession>
<feature type="chain" id="PRO_5002071213" evidence="1">
    <location>
        <begin position="21"/>
        <end position="508"/>
    </location>
</feature>
<organism evidence="2">
    <name type="scientific">Lygus hesperus</name>
    <name type="common">Western plant bug</name>
    <dbReference type="NCBI Taxonomy" id="30085"/>
    <lineage>
        <taxon>Eukaryota</taxon>
        <taxon>Metazoa</taxon>
        <taxon>Ecdysozoa</taxon>
        <taxon>Arthropoda</taxon>
        <taxon>Hexapoda</taxon>
        <taxon>Insecta</taxon>
        <taxon>Pterygota</taxon>
        <taxon>Neoptera</taxon>
        <taxon>Paraneoptera</taxon>
        <taxon>Hemiptera</taxon>
        <taxon>Heteroptera</taxon>
        <taxon>Panheteroptera</taxon>
        <taxon>Cimicomorpha</taxon>
        <taxon>Miridae</taxon>
        <taxon>Mirini</taxon>
        <taxon>Lygus</taxon>
    </lineage>
</organism>
<feature type="signal peptide" evidence="1">
    <location>
        <begin position="1"/>
        <end position="20"/>
    </location>
</feature>
<evidence type="ECO:0000256" key="1">
    <source>
        <dbReference type="SAM" id="SignalP"/>
    </source>
</evidence>
<protein>
    <submittedName>
        <fullName evidence="2">Putative 79.9 kDa protein in EGT-IAP1 intergenic region</fullName>
    </submittedName>
</protein>
<sequence length="508" mass="57543">MDIILTVCLTLVMLAPGQESSQLNSDAGVMVERLRQVAITSARWHVVIHYNLSELFLTARQLTNDVMSLEQHVNSTPQLKERQEVRWEVSWLATHARQYSARLDLIKSFIPHRRIARALIKPIGTFYHYLFGLSTDSDLKHLKQKLEDQEVTLAHDGQIQLTILKDEEDKISNHTQILRQLILELNRTQVTVTNDLSDLRSSVRTQQFLNQWNSLRAEAFMELQEATANLQRFHYAVEAAGHGQLTTDIITPRDLSTLLRQVQQELRLTGTNLSLPFDLSNEEIYWYYQAAAVKIGISQEDLLYAITIPLLDSNTIFDLYRLHTLPVHDSQLNAWMGWGKHHEYIAVDPTMSSYILLEDNDLRQCADGLPAICTITQPLYTSSRPACEFSLLKGSMNHCERTLVRQCEPTFVFVGSHWAYSIKGKLNLTAHCPGKSENVVTIAHCGLIQDQANCTLVGPDFVLVGQTTVQTTDFRAVTDVFTPLGPALQAGLSPITELERQQLMLDPT</sequence>
<dbReference type="InterPro" id="IPR022048">
    <property type="entry name" value="Envelope_fusion-like"/>
</dbReference>
<feature type="non-terminal residue" evidence="2">
    <location>
        <position position="508"/>
    </location>
</feature>
<name>A0A0A9Z1L6_LYGHE</name>
<dbReference type="AlphaFoldDB" id="A0A0A9Z1L6"/>
<dbReference type="EMBL" id="GBHO01007909">
    <property type="protein sequence ID" value="JAG35695.1"/>
    <property type="molecule type" value="Transcribed_RNA"/>
</dbReference>
<gene>
    <name evidence="2" type="primary">Y023_0</name>
    <name evidence="2" type="ORF">CM83_40018</name>
</gene>